<reference evidence="2 3" key="1">
    <citation type="submission" date="2019-07" db="EMBL/GenBank/DDBJ databases">
        <title>Rapid identification of Enteric Bacteria from Whole Genome Sequences (WGS) using Average Nucleotide Identity (ANI).</title>
        <authorList>
            <person name="Lane C."/>
        </authorList>
    </citation>
    <scope>NUCLEOTIDE SEQUENCE [LARGE SCALE GENOMIC DNA]</scope>
    <source>
        <strain evidence="2 3">2016D-0250</strain>
    </source>
</reference>
<evidence type="ECO:0000259" key="1">
    <source>
        <dbReference type="SMART" id="SM00912"/>
    </source>
</evidence>
<dbReference type="Pfam" id="PF05860">
    <property type="entry name" value="TPS"/>
    <property type="match status" value="1"/>
</dbReference>
<dbReference type="Gene3D" id="2.160.20.10">
    <property type="entry name" value="Single-stranded right-handed beta-helix, Pectin lyase-like"/>
    <property type="match status" value="1"/>
</dbReference>
<feature type="domain" description="Filamentous haemagglutinin FhaB/tRNA nuclease CdiA-like TPS" evidence="1">
    <location>
        <begin position="47"/>
        <end position="160"/>
    </location>
</feature>
<dbReference type="InterPro" id="IPR050909">
    <property type="entry name" value="Bact_Autotransporter_VF"/>
</dbReference>
<comment type="caution">
    <text evidence="2">The sequence shown here is derived from an EMBL/GenBank/DDBJ whole genome shotgun (WGS) entry which is preliminary data.</text>
</comment>
<dbReference type="Proteomes" id="UP000321310">
    <property type="component" value="Unassembled WGS sequence"/>
</dbReference>
<sequence length="753" mass="81259">FQTKDLLWQYFLHGGGGSNNFDLTPSKKLTNHILLSSIVASLLFSPAFALPSGGKFTHGTSGTINVSGNNMHINGNKVNSIIQWGGGFNINKGESVKFGGNSKNYLNIAHGTNKSTIAGLLNANGKNVFLINPNGVIIEKSGTINANRFVASTSSMSNADMWKFAKLNENQAGNFSPVFKPQKAGSVVNMGNINADKVLLIGNKVDIQGGKLGNKNSTTHLVGNYVYIDADSTNLNSTINVTAIEDGYIQRKMINFANDGYKFGNNVNINNTNYIETDGETHYGNSNFKKALTIGNMENEKANAIEWWHFAKGWNDGLDSIKSIDEFRLVGNIDFSGNQGKGVEGKDWQNYANYCISPGQCTSMIVGYFNKNFDGQGFTLKNINIDTTKLTNKPNHVGIFAFVDNANFKNINVDYMGGGIKVKVGKLEKSYVGGFVGFAGLECCSAHFSNMTLNNIGNISVSGGGYDKNYVGGFVGYGNWGYFTNISLNNIGNISSSGDSKHYVGGFAGIADGVTYSNINLNNIRNISANGCYGCDTSVGGFAGETSSYIFSNISLNNIGNISSSSNAGGFFGMIRFGGTYSNITLNNIENISSSGDIGYMDYYIGGFVGGYYDYESFSGLFSNISLNNIGNISASGDGYFKIGGFLGGVFFDRGGVLNFKNIYVHFKPNASFEATGGSNNYIGKFIGKYGNKNTFSNIHIYHHKGDLANATADQSLWNDFNKNGYVSDKINIHTYTDETQANAYKDFLSKAN</sequence>
<evidence type="ECO:0000313" key="3">
    <source>
        <dbReference type="Proteomes" id="UP000321310"/>
    </source>
</evidence>
<dbReference type="Gene3D" id="2.160.20.110">
    <property type="match status" value="1"/>
</dbReference>
<dbReference type="AlphaFoldDB" id="A0A5C7E226"/>
<name>A0A5C7E226_9BACT</name>
<dbReference type="RefSeq" id="WP_147575001.1">
    <property type="nucleotide sequence ID" value="NZ_VOWB01000016.1"/>
</dbReference>
<dbReference type="SUPFAM" id="SSF51126">
    <property type="entry name" value="Pectin lyase-like"/>
    <property type="match status" value="1"/>
</dbReference>
<dbReference type="SMART" id="SM00912">
    <property type="entry name" value="Haemagg_act"/>
    <property type="match status" value="1"/>
</dbReference>
<dbReference type="PANTHER" id="PTHR12338">
    <property type="entry name" value="AUTOTRANSPORTER"/>
    <property type="match status" value="1"/>
</dbReference>
<evidence type="ECO:0000313" key="2">
    <source>
        <dbReference type="EMBL" id="TXE84209.1"/>
    </source>
</evidence>
<dbReference type="NCBIfam" id="TIGR01901">
    <property type="entry name" value="adhes_NPXG"/>
    <property type="match status" value="1"/>
</dbReference>
<accession>A0A5C7E226</accession>
<organism evidence="2 3">
    <name type="scientific">Campylobacter peloridis</name>
    <dbReference type="NCBI Taxonomy" id="488546"/>
    <lineage>
        <taxon>Bacteria</taxon>
        <taxon>Pseudomonadati</taxon>
        <taxon>Campylobacterota</taxon>
        <taxon>Epsilonproteobacteria</taxon>
        <taxon>Campylobacterales</taxon>
        <taxon>Campylobacteraceae</taxon>
        <taxon>Campylobacter</taxon>
    </lineage>
</organism>
<feature type="non-terminal residue" evidence="2">
    <location>
        <position position="1"/>
    </location>
</feature>
<protein>
    <submittedName>
        <fullName evidence="2">Filamentous hemagglutinin N-terminal domain-containing protein</fullName>
    </submittedName>
</protein>
<dbReference type="PANTHER" id="PTHR12338:SF5">
    <property type="entry name" value="ANTIGEN 43-RELATED"/>
    <property type="match status" value="1"/>
</dbReference>
<feature type="non-terminal residue" evidence="2">
    <location>
        <position position="753"/>
    </location>
</feature>
<gene>
    <name evidence="2" type="ORF">FPD46_01315</name>
</gene>
<proteinExistence type="predicted"/>
<dbReference type="InterPro" id="IPR008638">
    <property type="entry name" value="FhaB/CdiA-like_TPS"/>
</dbReference>
<dbReference type="InterPro" id="IPR012334">
    <property type="entry name" value="Pectin_lyas_fold"/>
</dbReference>
<dbReference type="EMBL" id="VOWB01000016">
    <property type="protein sequence ID" value="TXE84209.1"/>
    <property type="molecule type" value="Genomic_DNA"/>
</dbReference>
<dbReference type="InterPro" id="IPR011050">
    <property type="entry name" value="Pectin_lyase_fold/virulence"/>
</dbReference>